<accession>A0A0F7L9X0</accession>
<dbReference type="KEGG" id="vg:26634152"/>
<name>A0A0F7L9X0_9CAUD</name>
<dbReference type="RefSeq" id="YP_009207630.1">
    <property type="nucleotide sequence ID" value="NC_028896.1"/>
</dbReference>
<evidence type="ECO:0000313" key="1">
    <source>
        <dbReference type="EMBL" id="AKH49325.1"/>
    </source>
</evidence>
<reference evidence="1 2" key="1">
    <citation type="submission" date="2015-04" db="EMBL/GenBank/DDBJ databases">
        <title>Characterization and genome sequencing of two novel prophages of avian pathogenic Escherichia coli (APEC).</title>
        <authorList>
            <person name="Chen M."/>
            <person name="Zhang W."/>
        </authorList>
    </citation>
    <scope>NUCLEOTIDE SEQUENCE [LARGE SCALE GENOMIC DNA]</scope>
</reference>
<protein>
    <submittedName>
        <fullName evidence="1">Putative metal-binding domain-containing protein</fullName>
    </submittedName>
</protein>
<gene>
    <name evidence="1" type="ORF">pro147_9</name>
</gene>
<proteinExistence type="predicted"/>
<dbReference type="Proteomes" id="UP000202111">
    <property type="component" value="Segment"/>
</dbReference>
<keyword evidence="2" id="KW-1185">Reference proteome</keyword>
<dbReference type="GeneID" id="26634152"/>
<dbReference type="EMBL" id="KR073660">
    <property type="protein sequence ID" value="AKH49325.1"/>
    <property type="molecule type" value="Genomic_DNA"/>
</dbReference>
<evidence type="ECO:0000313" key="2">
    <source>
        <dbReference type="Proteomes" id="UP000202111"/>
    </source>
</evidence>
<sequence length="269" mass="30519">MTQISERWKHNGITKGYCNICGKYDLLTKDHVPPKCAITLGPVLQKTVSEFFGVQEPVKPLNAKNGSYFKTICSHCNNKVLGGLDVAIENVAKSFKEQLSQYMNGMSVFPFIRIPFDSISFTKAMIGHVLSATSVEDCKKEPVDSPFYTPLKDYVLGKNPSFEETHDIYYWFYPHRMHISAQSVAFMNEGHVAFICALHFFPIGFIITIKNEGIYPAHSTKLELKDKFLTFNMTSVNYEYTTFPFVNLKGNQMYAISNGHTCVSYPIIK</sequence>
<organism evidence="1 2">
    <name type="scientific">Escherichia phage pro147</name>
    <dbReference type="NCBI Taxonomy" id="1649239"/>
    <lineage>
        <taxon>Viruses</taxon>
        <taxon>Duplodnaviria</taxon>
        <taxon>Heunggongvirae</taxon>
        <taxon>Uroviricota</taxon>
        <taxon>Caudoviricetes</taxon>
        <taxon>Peduoviridae</taxon>
        <taxon>Peduovirus</taxon>
        <taxon>Peduovirus pro147</taxon>
    </lineage>
</organism>